<reference evidence="2" key="1">
    <citation type="journal article" date="2011" name="Nat. Biotechnol.">
        <title>The genomic sequence of the Chinese hamster ovary (CHO)-K1 cell line.</title>
        <authorList>
            <person name="Xu X."/>
            <person name="Nagarajan H."/>
            <person name="Lewis N.E."/>
            <person name="Pan S."/>
            <person name="Cai Z."/>
            <person name="Liu X."/>
            <person name="Chen W."/>
            <person name="Xie M."/>
            <person name="Wang W."/>
            <person name="Hammond S."/>
            <person name="Andersen M.R."/>
            <person name="Neff N."/>
            <person name="Passarelli B."/>
            <person name="Koh W."/>
            <person name="Fan H.C."/>
            <person name="Wang J."/>
            <person name="Gui Y."/>
            <person name="Lee K.H."/>
            <person name="Betenbaugh M.J."/>
            <person name="Quake S.R."/>
            <person name="Famili I."/>
            <person name="Palsson B.O."/>
            <person name="Wang J."/>
        </authorList>
    </citation>
    <scope>NUCLEOTIDE SEQUENCE [LARGE SCALE GENOMIC DNA]</scope>
    <source>
        <strain evidence="2">CHO K1 cell line</strain>
    </source>
</reference>
<gene>
    <name evidence="1" type="ORF">I79_026100</name>
</gene>
<protein>
    <submittedName>
        <fullName evidence="1">Uncharacterized protein</fullName>
    </submittedName>
</protein>
<accession>G3IQ15</accession>
<dbReference type="AlphaFoldDB" id="G3IQ15"/>
<dbReference type="EMBL" id="JH021702">
    <property type="protein sequence ID" value="EGV91256.1"/>
    <property type="molecule type" value="Genomic_DNA"/>
</dbReference>
<dbReference type="Proteomes" id="UP000001075">
    <property type="component" value="Unassembled WGS sequence"/>
</dbReference>
<proteinExistence type="predicted"/>
<evidence type="ECO:0000313" key="1">
    <source>
        <dbReference type="EMBL" id="EGV91256.1"/>
    </source>
</evidence>
<organism evidence="1 2">
    <name type="scientific">Cricetulus griseus</name>
    <name type="common">Chinese hamster</name>
    <name type="synonym">Cricetulus barabensis griseus</name>
    <dbReference type="NCBI Taxonomy" id="10029"/>
    <lineage>
        <taxon>Eukaryota</taxon>
        <taxon>Metazoa</taxon>
        <taxon>Chordata</taxon>
        <taxon>Craniata</taxon>
        <taxon>Vertebrata</taxon>
        <taxon>Euteleostomi</taxon>
        <taxon>Mammalia</taxon>
        <taxon>Eutheria</taxon>
        <taxon>Euarchontoglires</taxon>
        <taxon>Glires</taxon>
        <taxon>Rodentia</taxon>
        <taxon>Myomorpha</taxon>
        <taxon>Muroidea</taxon>
        <taxon>Cricetidae</taxon>
        <taxon>Cricetinae</taxon>
        <taxon>Cricetulus</taxon>
    </lineage>
</organism>
<evidence type="ECO:0000313" key="2">
    <source>
        <dbReference type="Proteomes" id="UP000001075"/>
    </source>
</evidence>
<name>G3IQ15_CRIGR</name>
<dbReference type="InParanoid" id="G3IQ15"/>
<sequence length="105" mass="11807">MEVLTLKKFRGDLAYRRQEYEVGASVRRTATLEMGSCAIKTAHGKNRVPLGVCCVDVELFCIDAVANLRLLSPGVFYGAHITFWFFPKSNQRIFWESIGLLPPAL</sequence>